<dbReference type="Proteomes" id="UP000680815">
    <property type="component" value="Unassembled WGS sequence"/>
</dbReference>
<dbReference type="RefSeq" id="WP_209350464.1">
    <property type="nucleotide sequence ID" value="NZ_JAGIYZ010000002.1"/>
</dbReference>
<sequence length="586" mass="62431">MSDLDLMDAAPELPRFAREQADEVLAGRRPSMAEASGASVREGWWNTTTATALARRDAARAGDADPAPLARHEWEASQYWRAGVTWDERMTVGRAAAIASRHDENEYRRQVMSARDAGFFESALMIGASIVGSIPDPVNFLPIAGPAARALRLVQGGRTAGVVGTVAGRAAATLERSGVAGGVARGATEGVVGNALSMPFVYSVHQEFGDDVTWSRAVMDLAAGAVVGAGFGALGGFLSRSGVAPEPRVSTRTLDLAARDVAAGRQVEIPRGLVVREIEDTLFRAAPESAAPMIRETMEGGEVRRSLDIPSRPDGTPLTREEFEAEFARRQGTTLEAQQAAIDAAGAEARAESKRQSLIGWIVQNGGLRDDTGDLAAVVGDARARPGLIRRDGMAPDIAAVRARDEGFFGDRVGPVNERGEGLAPDSLTKQDLIDAVEAEMRGMGARFRGGFGIERGADLAAADRMRADWDRAVDEAHDWYLAAHHAQRQIARLSEPARADVMERAAIMEADGGLRRDEAVLRAAQASDDPEMQRIMAAIESLRADGRLLDADDALIRAAAEQADEMEAIATGIEEAGACLLRRLA</sequence>
<evidence type="ECO:0000313" key="2">
    <source>
        <dbReference type="Proteomes" id="UP000680815"/>
    </source>
</evidence>
<dbReference type="EMBL" id="JAGIYZ010000002">
    <property type="protein sequence ID" value="MBP0463088.1"/>
    <property type="molecule type" value="Genomic_DNA"/>
</dbReference>
<organism evidence="1 2">
    <name type="scientific">Roseomonas nitratireducens</name>
    <dbReference type="NCBI Taxonomy" id="2820810"/>
    <lineage>
        <taxon>Bacteria</taxon>
        <taxon>Pseudomonadati</taxon>
        <taxon>Pseudomonadota</taxon>
        <taxon>Alphaproteobacteria</taxon>
        <taxon>Acetobacterales</taxon>
        <taxon>Roseomonadaceae</taxon>
        <taxon>Roseomonas</taxon>
    </lineage>
</organism>
<reference evidence="1 2" key="1">
    <citation type="submission" date="2021-03" db="EMBL/GenBank/DDBJ databases">
        <authorList>
            <person name="So Y."/>
        </authorList>
    </citation>
    <scope>NUCLEOTIDE SEQUENCE [LARGE SCALE GENOMIC DNA]</scope>
    <source>
        <strain evidence="1 2">PWR1</strain>
    </source>
</reference>
<comment type="caution">
    <text evidence="1">The sequence shown here is derived from an EMBL/GenBank/DDBJ whole genome shotgun (WGS) entry which is preliminary data.</text>
</comment>
<keyword evidence="2" id="KW-1185">Reference proteome</keyword>
<gene>
    <name evidence="1" type="ORF">J5Y09_04125</name>
</gene>
<accession>A0ABS4ANZ8</accession>
<proteinExistence type="predicted"/>
<protein>
    <submittedName>
        <fullName evidence="1">Uncharacterized protein</fullName>
    </submittedName>
</protein>
<evidence type="ECO:0000313" key="1">
    <source>
        <dbReference type="EMBL" id="MBP0463088.1"/>
    </source>
</evidence>
<name>A0ABS4ANZ8_9PROT</name>